<dbReference type="AlphaFoldDB" id="A0A8K0NXM8"/>
<keyword evidence="3" id="KW-1185">Reference proteome</keyword>
<dbReference type="Pfam" id="PF07002">
    <property type="entry name" value="Copine"/>
    <property type="match status" value="1"/>
</dbReference>
<accession>A0A8K0NXM8</accession>
<dbReference type="InterPro" id="IPR010734">
    <property type="entry name" value="Copine_C"/>
</dbReference>
<dbReference type="GO" id="GO:0005886">
    <property type="term" value="C:plasma membrane"/>
    <property type="evidence" value="ECO:0007669"/>
    <property type="project" value="TreeGrafter"/>
</dbReference>
<dbReference type="OrthoDB" id="6620344at2759"/>
<dbReference type="Proteomes" id="UP000792457">
    <property type="component" value="Unassembled WGS sequence"/>
</dbReference>
<dbReference type="PANTHER" id="PTHR10857:SF106">
    <property type="entry name" value="C2 DOMAIN-CONTAINING PROTEIN"/>
    <property type="match status" value="1"/>
</dbReference>
<gene>
    <name evidence="2" type="ORF">J437_LFUL012217</name>
</gene>
<dbReference type="InterPro" id="IPR045052">
    <property type="entry name" value="Copine"/>
</dbReference>
<name>A0A8K0NXM8_LADFU</name>
<comment type="caution">
    <text evidence="2">The sequence shown here is derived from an EMBL/GenBank/DDBJ whole genome shotgun (WGS) entry which is preliminary data.</text>
</comment>
<evidence type="ECO:0000259" key="1">
    <source>
        <dbReference type="Pfam" id="PF07002"/>
    </source>
</evidence>
<evidence type="ECO:0000313" key="2">
    <source>
        <dbReference type="EMBL" id="KAG8228245.1"/>
    </source>
</evidence>
<dbReference type="GO" id="GO:0071277">
    <property type="term" value="P:cellular response to calcium ion"/>
    <property type="evidence" value="ECO:0007669"/>
    <property type="project" value="TreeGrafter"/>
</dbReference>
<evidence type="ECO:0000313" key="3">
    <source>
        <dbReference type="Proteomes" id="UP000792457"/>
    </source>
</evidence>
<organism evidence="2 3">
    <name type="scientific">Ladona fulva</name>
    <name type="common">Scarce chaser dragonfly</name>
    <name type="synonym">Libellula fulva</name>
    <dbReference type="NCBI Taxonomy" id="123851"/>
    <lineage>
        <taxon>Eukaryota</taxon>
        <taxon>Metazoa</taxon>
        <taxon>Ecdysozoa</taxon>
        <taxon>Arthropoda</taxon>
        <taxon>Hexapoda</taxon>
        <taxon>Insecta</taxon>
        <taxon>Pterygota</taxon>
        <taxon>Palaeoptera</taxon>
        <taxon>Odonata</taxon>
        <taxon>Epiprocta</taxon>
        <taxon>Anisoptera</taxon>
        <taxon>Libelluloidea</taxon>
        <taxon>Libellulidae</taxon>
        <taxon>Ladona</taxon>
    </lineage>
</organism>
<sequence length="106" mass="11328">MSIIIVGVGAADFSAMEILDSDGTPLTASDGQQAIRDIVQFVPLRNFLHPGVDHHLAMVKLAKEVLAEVPTQFLSYMQRNNIVPRPVPAGGQAVALPPDPELLAMS</sequence>
<proteinExistence type="predicted"/>
<dbReference type="PANTHER" id="PTHR10857">
    <property type="entry name" value="COPINE"/>
    <property type="match status" value="1"/>
</dbReference>
<dbReference type="EMBL" id="KZ308364">
    <property type="protein sequence ID" value="KAG8228245.1"/>
    <property type="molecule type" value="Genomic_DNA"/>
</dbReference>
<reference evidence="2" key="2">
    <citation type="submission" date="2017-10" db="EMBL/GenBank/DDBJ databases">
        <title>Ladona fulva Genome sequencing and assembly.</title>
        <authorList>
            <person name="Murali S."/>
            <person name="Richards S."/>
            <person name="Bandaranaike D."/>
            <person name="Bellair M."/>
            <person name="Blankenburg K."/>
            <person name="Chao H."/>
            <person name="Dinh H."/>
            <person name="Doddapaneni H."/>
            <person name="Dugan-Rocha S."/>
            <person name="Elkadiri S."/>
            <person name="Gnanaolivu R."/>
            <person name="Hernandez B."/>
            <person name="Skinner E."/>
            <person name="Javaid M."/>
            <person name="Lee S."/>
            <person name="Li M."/>
            <person name="Ming W."/>
            <person name="Munidasa M."/>
            <person name="Muniz J."/>
            <person name="Nguyen L."/>
            <person name="Hughes D."/>
            <person name="Osuji N."/>
            <person name="Pu L.-L."/>
            <person name="Puazo M."/>
            <person name="Qu C."/>
            <person name="Quiroz J."/>
            <person name="Raj R."/>
            <person name="Weissenberger G."/>
            <person name="Xin Y."/>
            <person name="Zou X."/>
            <person name="Han Y."/>
            <person name="Worley K."/>
            <person name="Muzny D."/>
            <person name="Gibbs R."/>
        </authorList>
    </citation>
    <scope>NUCLEOTIDE SEQUENCE</scope>
    <source>
        <strain evidence="2">Sampled in the wild</strain>
    </source>
</reference>
<feature type="domain" description="Copine C-terminal" evidence="1">
    <location>
        <begin position="1"/>
        <end position="84"/>
    </location>
</feature>
<protein>
    <recommendedName>
        <fullName evidence="1">Copine C-terminal domain-containing protein</fullName>
    </recommendedName>
</protein>
<dbReference type="GO" id="GO:0005544">
    <property type="term" value="F:calcium-dependent phospholipid binding"/>
    <property type="evidence" value="ECO:0007669"/>
    <property type="project" value="InterPro"/>
</dbReference>
<reference evidence="2" key="1">
    <citation type="submission" date="2013-04" db="EMBL/GenBank/DDBJ databases">
        <authorList>
            <person name="Qu J."/>
            <person name="Murali S.C."/>
            <person name="Bandaranaike D."/>
            <person name="Bellair M."/>
            <person name="Blankenburg K."/>
            <person name="Chao H."/>
            <person name="Dinh H."/>
            <person name="Doddapaneni H."/>
            <person name="Downs B."/>
            <person name="Dugan-Rocha S."/>
            <person name="Elkadiri S."/>
            <person name="Gnanaolivu R.D."/>
            <person name="Hernandez B."/>
            <person name="Javaid M."/>
            <person name="Jayaseelan J.C."/>
            <person name="Lee S."/>
            <person name="Li M."/>
            <person name="Ming W."/>
            <person name="Munidasa M."/>
            <person name="Muniz J."/>
            <person name="Nguyen L."/>
            <person name="Ongeri F."/>
            <person name="Osuji N."/>
            <person name="Pu L.-L."/>
            <person name="Puazo M."/>
            <person name="Qu C."/>
            <person name="Quiroz J."/>
            <person name="Raj R."/>
            <person name="Weissenberger G."/>
            <person name="Xin Y."/>
            <person name="Zou X."/>
            <person name="Han Y."/>
            <person name="Richards S."/>
            <person name="Worley K."/>
            <person name="Muzny D."/>
            <person name="Gibbs R."/>
        </authorList>
    </citation>
    <scope>NUCLEOTIDE SEQUENCE</scope>
    <source>
        <strain evidence="2">Sampled in the wild</strain>
    </source>
</reference>